<keyword evidence="3" id="KW-1185">Reference proteome</keyword>
<reference evidence="2 3" key="1">
    <citation type="submission" date="2022-12" db="EMBL/GenBank/DDBJ databases">
        <title>Chromosome-level genome assembly of true bugs.</title>
        <authorList>
            <person name="Ma L."/>
            <person name="Li H."/>
        </authorList>
    </citation>
    <scope>NUCLEOTIDE SEQUENCE [LARGE SCALE GENOMIC DNA]</scope>
    <source>
        <strain evidence="2">Lab_2022b</strain>
    </source>
</reference>
<dbReference type="EMBL" id="JAPXFL010000012">
    <property type="protein sequence ID" value="KAK9499167.1"/>
    <property type="molecule type" value="Genomic_DNA"/>
</dbReference>
<feature type="chain" id="PRO_5043979537" evidence="1">
    <location>
        <begin position="23"/>
        <end position="135"/>
    </location>
</feature>
<evidence type="ECO:0000256" key="1">
    <source>
        <dbReference type="SAM" id="SignalP"/>
    </source>
</evidence>
<gene>
    <name evidence="2" type="ORF">O3M35_003668</name>
</gene>
<sequence length="135" mass="14949">MYNRSALFGLLIIIINSLNTDAAPPCPARSNQYYYDPYQDEDMRSEGEEMCTLPMATLRTILRGLVAVLAQIFPECASAVEKPGSINGCQEKKEEPIKIFRQIVSCPSLSLPYYPCCPPPPTQIPAPPTIMHTSV</sequence>
<dbReference type="Proteomes" id="UP001461498">
    <property type="component" value="Unassembled WGS sequence"/>
</dbReference>
<comment type="caution">
    <text evidence="2">The sequence shown here is derived from an EMBL/GenBank/DDBJ whole genome shotgun (WGS) entry which is preliminary data.</text>
</comment>
<evidence type="ECO:0000313" key="2">
    <source>
        <dbReference type="EMBL" id="KAK9499167.1"/>
    </source>
</evidence>
<keyword evidence="1" id="KW-0732">Signal</keyword>
<dbReference type="AlphaFoldDB" id="A0AAW1CRI2"/>
<name>A0AAW1CRI2_9HEMI</name>
<feature type="signal peptide" evidence="1">
    <location>
        <begin position="1"/>
        <end position="22"/>
    </location>
</feature>
<accession>A0AAW1CRI2</accession>
<organism evidence="2 3">
    <name type="scientific">Rhynocoris fuscipes</name>
    <dbReference type="NCBI Taxonomy" id="488301"/>
    <lineage>
        <taxon>Eukaryota</taxon>
        <taxon>Metazoa</taxon>
        <taxon>Ecdysozoa</taxon>
        <taxon>Arthropoda</taxon>
        <taxon>Hexapoda</taxon>
        <taxon>Insecta</taxon>
        <taxon>Pterygota</taxon>
        <taxon>Neoptera</taxon>
        <taxon>Paraneoptera</taxon>
        <taxon>Hemiptera</taxon>
        <taxon>Heteroptera</taxon>
        <taxon>Panheteroptera</taxon>
        <taxon>Cimicomorpha</taxon>
        <taxon>Reduviidae</taxon>
        <taxon>Harpactorinae</taxon>
        <taxon>Harpactorini</taxon>
        <taxon>Rhynocoris</taxon>
    </lineage>
</organism>
<proteinExistence type="predicted"/>
<evidence type="ECO:0000313" key="3">
    <source>
        <dbReference type="Proteomes" id="UP001461498"/>
    </source>
</evidence>
<protein>
    <submittedName>
        <fullName evidence="2">Uncharacterized protein</fullName>
    </submittedName>
</protein>